<keyword evidence="2" id="KW-1185">Reference proteome</keyword>
<dbReference type="InterPro" id="IPR038765">
    <property type="entry name" value="Papain-like_cys_pep_sf"/>
</dbReference>
<reference evidence="1" key="2">
    <citation type="submission" date="2018-05" db="EMBL/GenBank/DDBJ databases">
        <title>OmerRS3 (Oryza meridionalis Reference Sequence Version 3).</title>
        <authorList>
            <person name="Zhang J."/>
            <person name="Kudrna D."/>
            <person name="Lee S."/>
            <person name="Talag J."/>
            <person name="Welchert J."/>
            <person name="Wing R.A."/>
        </authorList>
    </citation>
    <scope>NUCLEOTIDE SEQUENCE [LARGE SCALE GENOMIC DNA]</scope>
    <source>
        <strain evidence="1">cv. OR44</strain>
    </source>
</reference>
<dbReference type="HOGENOM" id="CLU_1456676_0_0_1"/>
<dbReference type="AlphaFoldDB" id="A0A0E0EN99"/>
<evidence type="ECO:0000313" key="2">
    <source>
        <dbReference type="Proteomes" id="UP000008021"/>
    </source>
</evidence>
<reference evidence="1" key="1">
    <citation type="submission" date="2015-04" db="UniProtKB">
        <authorList>
            <consortium name="EnsemblPlants"/>
        </authorList>
    </citation>
    <scope>IDENTIFICATION</scope>
</reference>
<dbReference type="STRING" id="40149.A0A0E0EN99"/>
<dbReference type="EnsemblPlants" id="OMERI08G16640.1">
    <property type="protein sequence ID" value="OMERI08G16640.1"/>
    <property type="gene ID" value="OMERI08G16640"/>
</dbReference>
<protein>
    <recommendedName>
        <fullName evidence="3">Ubiquitin-like protease family profile domain-containing protein</fullName>
    </recommendedName>
</protein>
<proteinExistence type="predicted"/>
<evidence type="ECO:0000313" key="1">
    <source>
        <dbReference type="EnsemblPlants" id="OMERI08G16640.1"/>
    </source>
</evidence>
<dbReference type="Gramene" id="OMERI08G16640.1">
    <property type="protein sequence ID" value="OMERI08G16640.1"/>
    <property type="gene ID" value="OMERI08G16640"/>
</dbReference>
<dbReference type="Gene3D" id="3.40.395.10">
    <property type="entry name" value="Adenoviral Proteinase, Chain A"/>
    <property type="match status" value="1"/>
</dbReference>
<organism evidence="1">
    <name type="scientific">Oryza meridionalis</name>
    <dbReference type="NCBI Taxonomy" id="40149"/>
    <lineage>
        <taxon>Eukaryota</taxon>
        <taxon>Viridiplantae</taxon>
        <taxon>Streptophyta</taxon>
        <taxon>Embryophyta</taxon>
        <taxon>Tracheophyta</taxon>
        <taxon>Spermatophyta</taxon>
        <taxon>Magnoliopsida</taxon>
        <taxon>Liliopsida</taxon>
        <taxon>Poales</taxon>
        <taxon>Poaceae</taxon>
        <taxon>BOP clade</taxon>
        <taxon>Oryzoideae</taxon>
        <taxon>Oryzeae</taxon>
        <taxon>Oryzinae</taxon>
        <taxon>Oryza</taxon>
    </lineage>
</organism>
<dbReference type="SUPFAM" id="SSF54001">
    <property type="entry name" value="Cysteine proteinases"/>
    <property type="match status" value="1"/>
</dbReference>
<dbReference type="Proteomes" id="UP000008021">
    <property type="component" value="Chromosome 8"/>
</dbReference>
<sequence>MLEVEFEQFGNTPAYGWRHFIEPDFSLAAIVGNEWWSPNFFREQFIGESVKYDVSKCAIIFVPMCEMSHWKCYAFKLRERVVQILDPKKSVRGNDIHAENNHQWNGPILAKAMQECLSMFFQDWTDDVTKWEQTEPIVPPMHFGADSGFNTLVYMKNWNGFKCVGGLNPVSINNIGADIVMDIMAMKANTATLPDVVSQLMKQYNSAVSQ</sequence>
<accession>A0A0E0EN99</accession>
<evidence type="ECO:0008006" key="3">
    <source>
        <dbReference type="Google" id="ProtNLM"/>
    </source>
</evidence>
<name>A0A0E0EN99_9ORYZ</name>